<dbReference type="InterPro" id="IPR018714">
    <property type="entry name" value="DUF2237"/>
</dbReference>
<dbReference type="STRING" id="348780.NP_1000A"/>
<dbReference type="PANTHER" id="PTHR37466">
    <property type="entry name" value="SLR1628 PROTEIN"/>
    <property type="match status" value="1"/>
</dbReference>
<dbReference type="HOGENOM" id="CLU_127770_1_0_2"/>
<name>A0A1U7EUE7_NATPD</name>
<dbReference type="GeneID" id="3701027"/>
<gene>
    <name evidence="2" type="ordered locus">NP_1000A</name>
</gene>
<proteinExistence type="predicted"/>
<dbReference type="KEGG" id="nph:NP_1000A"/>
<evidence type="ECO:0000313" key="3">
    <source>
        <dbReference type="Proteomes" id="UP000002698"/>
    </source>
</evidence>
<dbReference type="Pfam" id="PF09996">
    <property type="entry name" value="DUF2237"/>
    <property type="match status" value="1"/>
</dbReference>
<dbReference type="EnsemblBacteria" id="CAI48591">
    <property type="protein sequence ID" value="CAI48591"/>
    <property type="gene ID" value="NP_1000A"/>
</dbReference>
<reference evidence="2 3" key="1">
    <citation type="journal article" date="2005" name="Genome Res.">
        <title>Living with two extremes: conclusions from the genome sequence of Natronomonas pharaonis.</title>
        <authorList>
            <person name="Falb M."/>
            <person name="Pfeiffer F."/>
            <person name="Palm P."/>
            <person name="Rodewald K."/>
            <person name="Hickmann V."/>
            <person name="Tittor J."/>
            <person name="Oesterhelt D."/>
        </authorList>
    </citation>
    <scope>NUCLEOTIDE SEQUENCE [LARGE SCALE GENOMIC DNA]</scope>
    <source>
        <strain evidence="3">ATCC 35678 / DSM 2160 / CIP 103997 / JCM 8858 / NBRC 14720 / NCIMB 2260 / Gabara</strain>
    </source>
</reference>
<dbReference type="Gene3D" id="3.30.56.110">
    <property type="entry name" value="Protein of unknown function DUF2237"/>
    <property type="match status" value="1"/>
</dbReference>
<dbReference type="OrthoDB" id="254799at2157"/>
<accession>A0A1U7EUE7</accession>
<dbReference type="EMBL" id="CR936257">
    <property type="protein sequence ID" value="CAI48591.1"/>
    <property type="molecule type" value="Genomic_DNA"/>
</dbReference>
<protein>
    <submittedName>
        <fullName evidence="2">DUF2237 family protein</fullName>
    </submittedName>
</protein>
<feature type="region of interest" description="Disordered" evidence="1">
    <location>
        <begin position="1"/>
        <end position="24"/>
    </location>
</feature>
<dbReference type="RefSeq" id="WP_011322226.1">
    <property type="nucleotide sequence ID" value="NC_007426.1"/>
</dbReference>
<evidence type="ECO:0000313" key="2">
    <source>
        <dbReference type="EMBL" id="CAI48591.1"/>
    </source>
</evidence>
<sequence length="130" mass="14586">MDETNVLGEPLEPCSTDPETGFERDGHCRCHPQDRGRHELCAMMTEEFLTFSADRGNDLMTPRPELEFPGLDPGDRWCLCVGRWVEALEAVRNQHIPETTVPPVILAATNESVLDTVPLETLQAHAYDEP</sequence>
<organism evidence="2 3">
    <name type="scientific">Natronomonas pharaonis (strain ATCC 35678 / DSM 2160 / CIP 103997 / JCM 8858 / NBRC 14720 / NCIMB 2260 / Gabara)</name>
    <name type="common">Halobacterium pharaonis</name>
    <dbReference type="NCBI Taxonomy" id="348780"/>
    <lineage>
        <taxon>Archaea</taxon>
        <taxon>Methanobacteriati</taxon>
        <taxon>Methanobacteriota</taxon>
        <taxon>Stenosarchaea group</taxon>
        <taxon>Halobacteria</taxon>
        <taxon>Halobacteriales</taxon>
        <taxon>Natronomonadaceae</taxon>
        <taxon>Natronomonas</taxon>
    </lineage>
</organism>
<dbReference type="AlphaFoldDB" id="A0A1U7EUE7"/>
<dbReference type="PANTHER" id="PTHR37466:SF1">
    <property type="entry name" value="SLR1628 PROTEIN"/>
    <property type="match status" value="1"/>
</dbReference>
<dbReference type="eggNOG" id="arCOG04618">
    <property type="taxonomic scope" value="Archaea"/>
</dbReference>
<keyword evidence="3" id="KW-1185">Reference proteome</keyword>
<evidence type="ECO:0000256" key="1">
    <source>
        <dbReference type="SAM" id="MobiDB-lite"/>
    </source>
</evidence>
<dbReference type="Proteomes" id="UP000002698">
    <property type="component" value="Chromosome"/>
</dbReference>